<organism evidence="1 2">
    <name type="scientific">Salmonella enterica</name>
    <name type="common">Salmonella choleraesuis</name>
    <dbReference type="NCBI Taxonomy" id="28901"/>
    <lineage>
        <taxon>Bacteria</taxon>
        <taxon>Pseudomonadati</taxon>
        <taxon>Pseudomonadota</taxon>
        <taxon>Gammaproteobacteria</taxon>
        <taxon>Enterobacterales</taxon>
        <taxon>Enterobacteriaceae</taxon>
        <taxon>Salmonella</taxon>
    </lineage>
</organism>
<evidence type="ECO:0000313" key="2">
    <source>
        <dbReference type="Proteomes" id="UP000290660"/>
    </source>
</evidence>
<evidence type="ECO:0000313" key="1">
    <source>
        <dbReference type="EMBL" id="RXQ28894.1"/>
    </source>
</evidence>
<dbReference type="AlphaFoldDB" id="A0A4Q1J7R1"/>
<accession>A0A4Q1J7R1</accession>
<name>A0A4Q1J7R1_SALER</name>
<dbReference type="Proteomes" id="UP000290660">
    <property type="component" value="Unassembled WGS sequence"/>
</dbReference>
<proteinExistence type="predicted"/>
<reference evidence="1 2" key="1">
    <citation type="submission" date="2018-12" db="EMBL/GenBank/DDBJ databases">
        <title>Identification of serotype of rogose Salmonella by whole genome sequencing.</title>
        <authorList>
            <person name="Sacchi C.T."/>
            <person name="Goncalves C.R."/>
            <person name="Tiba-Casas M.R."/>
        </authorList>
    </citation>
    <scope>NUCLEOTIDE SEQUENCE [LARGE SCALE GENOMIC DNA]</scope>
    <source>
        <strain evidence="1 2">169_17</strain>
    </source>
</reference>
<protein>
    <submittedName>
        <fullName evidence="1">Uncharacterized protein</fullName>
    </submittedName>
</protein>
<sequence length="153" mass="17238">MLGDSFPPGFMASFSQNRGISPGDVLYLHCEFTTPPKIKFMVVVCCEPLLVLLINSEVNPFIQQNHSLMVCQVAISQADHDFLDWDSFVNCIQAHEAFDLEVIKEQIAADYGGVLKGRITDQCMQQVRTAVMASKTMVKRHKRSILNALQQYE</sequence>
<dbReference type="EMBL" id="RSEO01000028">
    <property type="protein sequence ID" value="RXQ28894.1"/>
    <property type="molecule type" value="Genomic_DNA"/>
</dbReference>
<gene>
    <name evidence="1" type="ORF">EI538_19640</name>
</gene>
<comment type="caution">
    <text evidence="1">The sequence shown here is derived from an EMBL/GenBank/DDBJ whole genome shotgun (WGS) entry which is preliminary data.</text>
</comment>